<proteinExistence type="predicted"/>
<evidence type="ECO:0000313" key="2">
    <source>
        <dbReference type="Proteomes" id="UP000030653"/>
    </source>
</evidence>
<dbReference type="GeneID" id="63692426"/>
<dbReference type="EMBL" id="JH795871">
    <property type="protein sequence ID" value="EJT99131.1"/>
    <property type="molecule type" value="Genomic_DNA"/>
</dbReference>
<accession>M5FZZ9</accession>
<gene>
    <name evidence="1" type="ORF">DACRYDRAFT_96362</name>
</gene>
<reference evidence="1 2" key="1">
    <citation type="journal article" date="2012" name="Science">
        <title>The Paleozoic origin of enzymatic lignin decomposition reconstructed from 31 fungal genomes.</title>
        <authorList>
            <person name="Floudas D."/>
            <person name="Binder M."/>
            <person name="Riley R."/>
            <person name="Barry K."/>
            <person name="Blanchette R.A."/>
            <person name="Henrissat B."/>
            <person name="Martinez A.T."/>
            <person name="Otillar R."/>
            <person name="Spatafora J.W."/>
            <person name="Yadav J.S."/>
            <person name="Aerts A."/>
            <person name="Benoit I."/>
            <person name="Boyd A."/>
            <person name="Carlson A."/>
            <person name="Copeland A."/>
            <person name="Coutinho P.M."/>
            <person name="de Vries R.P."/>
            <person name="Ferreira P."/>
            <person name="Findley K."/>
            <person name="Foster B."/>
            <person name="Gaskell J."/>
            <person name="Glotzer D."/>
            <person name="Gorecki P."/>
            <person name="Heitman J."/>
            <person name="Hesse C."/>
            <person name="Hori C."/>
            <person name="Igarashi K."/>
            <person name="Jurgens J.A."/>
            <person name="Kallen N."/>
            <person name="Kersten P."/>
            <person name="Kohler A."/>
            <person name="Kuees U."/>
            <person name="Kumar T.K.A."/>
            <person name="Kuo A."/>
            <person name="LaButti K."/>
            <person name="Larrondo L.F."/>
            <person name="Lindquist E."/>
            <person name="Ling A."/>
            <person name="Lombard V."/>
            <person name="Lucas S."/>
            <person name="Lundell T."/>
            <person name="Martin R."/>
            <person name="McLaughlin D.J."/>
            <person name="Morgenstern I."/>
            <person name="Morin E."/>
            <person name="Murat C."/>
            <person name="Nagy L.G."/>
            <person name="Nolan M."/>
            <person name="Ohm R.A."/>
            <person name="Patyshakuliyeva A."/>
            <person name="Rokas A."/>
            <person name="Ruiz-Duenas F.J."/>
            <person name="Sabat G."/>
            <person name="Salamov A."/>
            <person name="Samejima M."/>
            <person name="Schmutz J."/>
            <person name="Slot J.C."/>
            <person name="St John F."/>
            <person name="Stenlid J."/>
            <person name="Sun H."/>
            <person name="Sun S."/>
            <person name="Syed K."/>
            <person name="Tsang A."/>
            <person name="Wiebenga A."/>
            <person name="Young D."/>
            <person name="Pisabarro A."/>
            <person name="Eastwood D.C."/>
            <person name="Martin F."/>
            <person name="Cullen D."/>
            <person name="Grigoriev I.V."/>
            <person name="Hibbett D.S."/>
        </authorList>
    </citation>
    <scope>NUCLEOTIDE SEQUENCE [LARGE SCALE GENOMIC DNA]</scope>
    <source>
        <strain evidence="1 2">DJM-731 SS1</strain>
    </source>
</reference>
<evidence type="ECO:0000313" key="1">
    <source>
        <dbReference type="EMBL" id="EJT99131.1"/>
    </source>
</evidence>
<name>M5FZZ9_DACPD</name>
<dbReference type="AlphaFoldDB" id="M5FZZ9"/>
<protein>
    <submittedName>
        <fullName evidence="1">Uncharacterized protein</fullName>
    </submittedName>
</protein>
<sequence>MLAPHVGFEETEHYSPPCDGNLSWENVNPISDDALHRTNSLSCVLNLATSSAPSLNLNPSLTCIYLYTVRCCLAPVSDIGM</sequence>
<dbReference type="HOGENOM" id="CLU_2573832_0_0_1"/>
<keyword evidence="2" id="KW-1185">Reference proteome</keyword>
<dbReference type="RefSeq" id="XP_040626029.1">
    <property type="nucleotide sequence ID" value="XM_040777364.1"/>
</dbReference>
<dbReference type="Proteomes" id="UP000030653">
    <property type="component" value="Unassembled WGS sequence"/>
</dbReference>
<organism evidence="1 2">
    <name type="scientific">Dacryopinax primogenitus (strain DJM 731)</name>
    <name type="common">Brown rot fungus</name>
    <dbReference type="NCBI Taxonomy" id="1858805"/>
    <lineage>
        <taxon>Eukaryota</taxon>
        <taxon>Fungi</taxon>
        <taxon>Dikarya</taxon>
        <taxon>Basidiomycota</taxon>
        <taxon>Agaricomycotina</taxon>
        <taxon>Dacrymycetes</taxon>
        <taxon>Dacrymycetales</taxon>
        <taxon>Dacrymycetaceae</taxon>
        <taxon>Dacryopinax</taxon>
    </lineage>
</organism>